<dbReference type="EC" id="2.1.1.193" evidence="10"/>
<evidence type="ECO:0000256" key="9">
    <source>
        <dbReference type="ARBA" id="ARBA00047944"/>
    </source>
</evidence>
<evidence type="ECO:0000256" key="5">
    <source>
        <dbReference type="ARBA" id="ARBA00022603"/>
    </source>
</evidence>
<dbReference type="InterPro" id="IPR046887">
    <property type="entry name" value="RsmE_PUA-like"/>
</dbReference>
<dbReference type="RefSeq" id="WP_069476991.1">
    <property type="nucleotide sequence ID" value="NZ_CP017111.1"/>
</dbReference>
<dbReference type="Pfam" id="PF04452">
    <property type="entry name" value="Methyltrans_RNA"/>
    <property type="match status" value="1"/>
</dbReference>
<sequence length="222" mass="25146">MQFVYHPRAGEPLLIVDTREYEHLFKVRRISVGEKLSWRNLEDAFMYEYEITQIGKKEAELARVSQKELPLVPSNVLHVGWSIIDPKIIEKTLPMLNELGVSKISFVYAEFSQKGHKLDLERMKRILINSSQQCGRSLLMKIEVFASLQTYIEAYPKSHVLDFSEVKLRGDEAVSSLLVGPEGGFSQKERLLLQTQPIVGLTCNTILRSETAVVAAASKILA</sequence>
<evidence type="ECO:0000256" key="1">
    <source>
        <dbReference type="ARBA" id="ARBA00004496"/>
    </source>
</evidence>
<reference evidence="14" key="1">
    <citation type="submission" date="2016-08" db="EMBL/GenBank/DDBJ databases">
        <title>Complete genome sequence of the organohalide-respiring Epsilonproteobacterium Sulfurospirillum halorespirans.</title>
        <authorList>
            <person name="Goris T."/>
            <person name="Zimmermann J."/>
            <person name="Schenz B."/>
            <person name="Lemos M."/>
            <person name="Hackermueller J."/>
            <person name="Diekert G."/>
        </authorList>
    </citation>
    <scope>NUCLEOTIDE SEQUENCE [LARGE SCALE GENOMIC DNA]</scope>
    <source>
        <strain>DSM 13726</strain>
        <strain evidence="14">PCE-M2</strain>
    </source>
</reference>
<dbReference type="NCBIfam" id="TIGR00046">
    <property type="entry name" value="RsmE family RNA methyltransferase"/>
    <property type="match status" value="1"/>
</dbReference>
<dbReference type="Proteomes" id="UP000094609">
    <property type="component" value="Chromosome"/>
</dbReference>
<dbReference type="InterPro" id="IPR006700">
    <property type="entry name" value="RsmE"/>
</dbReference>
<dbReference type="KEGG" id="shal:SHALO_0207"/>
<accession>A0A1D7TGK8</accession>
<keyword evidence="4 10" id="KW-0698">rRNA processing</keyword>
<evidence type="ECO:0000256" key="7">
    <source>
        <dbReference type="ARBA" id="ARBA00022691"/>
    </source>
</evidence>
<gene>
    <name evidence="13" type="ORF">SHALO_0207</name>
</gene>
<dbReference type="STRING" id="1193502.SHALO_0207"/>
<dbReference type="GO" id="GO:0005737">
    <property type="term" value="C:cytoplasm"/>
    <property type="evidence" value="ECO:0007669"/>
    <property type="project" value="UniProtKB-SubCell"/>
</dbReference>
<evidence type="ECO:0000256" key="8">
    <source>
        <dbReference type="ARBA" id="ARBA00025699"/>
    </source>
</evidence>
<feature type="domain" description="Ribosomal RNA small subunit methyltransferase E methyltransferase" evidence="11">
    <location>
        <begin position="76"/>
        <end position="220"/>
    </location>
</feature>
<organism evidence="13 14">
    <name type="scientific">Sulfurospirillum halorespirans DSM 13726</name>
    <dbReference type="NCBI Taxonomy" id="1193502"/>
    <lineage>
        <taxon>Bacteria</taxon>
        <taxon>Pseudomonadati</taxon>
        <taxon>Campylobacterota</taxon>
        <taxon>Epsilonproteobacteria</taxon>
        <taxon>Campylobacterales</taxon>
        <taxon>Sulfurospirillaceae</taxon>
        <taxon>Sulfurospirillum</taxon>
    </lineage>
</organism>
<evidence type="ECO:0000256" key="3">
    <source>
        <dbReference type="ARBA" id="ARBA00022490"/>
    </source>
</evidence>
<evidence type="ECO:0000256" key="4">
    <source>
        <dbReference type="ARBA" id="ARBA00022552"/>
    </source>
</evidence>
<feature type="domain" description="Ribosomal RNA small subunit methyltransferase E PUA-like" evidence="12">
    <location>
        <begin position="17"/>
        <end position="61"/>
    </location>
</feature>
<dbReference type="PATRIC" id="fig|1193502.14.peg.211"/>
<comment type="subcellular location">
    <subcellularLocation>
        <location evidence="1 10">Cytoplasm</location>
    </subcellularLocation>
</comment>
<keyword evidence="3 10" id="KW-0963">Cytoplasm</keyword>
<name>A0A1D7TGK8_9BACT</name>
<dbReference type="CDD" id="cd18084">
    <property type="entry name" value="RsmE-like"/>
    <property type="match status" value="1"/>
</dbReference>
<dbReference type="InterPro" id="IPR029026">
    <property type="entry name" value="tRNA_m1G_MTases_N"/>
</dbReference>
<evidence type="ECO:0000259" key="12">
    <source>
        <dbReference type="Pfam" id="PF20260"/>
    </source>
</evidence>
<protein>
    <recommendedName>
        <fullName evidence="10">Ribosomal RNA small subunit methyltransferase E</fullName>
        <ecNumber evidence="10">2.1.1.193</ecNumber>
    </recommendedName>
</protein>
<dbReference type="InterPro" id="IPR046886">
    <property type="entry name" value="RsmE_MTase_dom"/>
</dbReference>
<evidence type="ECO:0000313" key="13">
    <source>
        <dbReference type="EMBL" id="AOO64004.1"/>
    </source>
</evidence>
<dbReference type="SUPFAM" id="SSF75217">
    <property type="entry name" value="alpha/beta knot"/>
    <property type="match status" value="1"/>
</dbReference>
<dbReference type="PANTHER" id="PTHR30027:SF3">
    <property type="entry name" value="16S RRNA (URACIL(1498)-N(3))-METHYLTRANSFERASE"/>
    <property type="match status" value="1"/>
</dbReference>
<comment type="catalytic activity">
    <reaction evidence="9 10">
        <text>uridine(1498) in 16S rRNA + S-adenosyl-L-methionine = N(3)-methyluridine(1498) in 16S rRNA + S-adenosyl-L-homocysteine + H(+)</text>
        <dbReference type="Rhea" id="RHEA:42920"/>
        <dbReference type="Rhea" id="RHEA-COMP:10283"/>
        <dbReference type="Rhea" id="RHEA-COMP:10284"/>
        <dbReference type="ChEBI" id="CHEBI:15378"/>
        <dbReference type="ChEBI" id="CHEBI:57856"/>
        <dbReference type="ChEBI" id="CHEBI:59789"/>
        <dbReference type="ChEBI" id="CHEBI:65315"/>
        <dbReference type="ChEBI" id="CHEBI:74502"/>
        <dbReference type="EC" id="2.1.1.193"/>
    </reaction>
</comment>
<keyword evidence="5 10" id="KW-0489">Methyltransferase</keyword>
<dbReference type="InterPro" id="IPR029028">
    <property type="entry name" value="Alpha/beta_knot_MTases"/>
</dbReference>
<keyword evidence="6 10" id="KW-0808">Transferase</keyword>
<evidence type="ECO:0000256" key="6">
    <source>
        <dbReference type="ARBA" id="ARBA00022679"/>
    </source>
</evidence>
<evidence type="ECO:0000256" key="2">
    <source>
        <dbReference type="ARBA" id="ARBA00005528"/>
    </source>
</evidence>
<evidence type="ECO:0000313" key="14">
    <source>
        <dbReference type="Proteomes" id="UP000094609"/>
    </source>
</evidence>
<dbReference type="PANTHER" id="PTHR30027">
    <property type="entry name" value="RIBOSOMAL RNA SMALL SUBUNIT METHYLTRANSFERASE E"/>
    <property type="match status" value="1"/>
</dbReference>
<dbReference type="Pfam" id="PF20260">
    <property type="entry name" value="PUA_4"/>
    <property type="match status" value="1"/>
</dbReference>
<dbReference type="GO" id="GO:0070475">
    <property type="term" value="P:rRNA base methylation"/>
    <property type="evidence" value="ECO:0007669"/>
    <property type="project" value="TreeGrafter"/>
</dbReference>
<dbReference type="PIRSF" id="PIRSF015601">
    <property type="entry name" value="MTase_slr0722"/>
    <property type="match status" value="1"/>
</dbReference>
<proteinExistence type="inferred from homology"/>
<keyword evidence="14" id="KW-1185">Reference proteome</keyword>
<keyword evidence="7 10" id="KW-0949">S-adenosyl-L-methionine</keyword>
<dbReference type="EMBL" id="CP017111">
    <property type="protein sequence ID" value="AOO64004.1"/>
    <property type="molecule type" value="Genomic_DNA"/>
</dbReference>
<comment type="function">
    <text evidence="8 10">Specifically methylates the N3 position of the uracil ring of uridine 1498 (m3U1498) in 16S rRNA. Acts on the fully assembled 30S ribosomal subunit.</text>
</comment>
<evidence type="ECO:0000256" key="10">
    <source>
        <dbReference type="PIRNR" id="PIRNR015601"/>
    </source>
</evidence>
<dbReference type="NCBIfam" id="NF008695">
    <property type="entry name" value="PRK11713.3-3"/>
    <property type="match status" value="1"/>
</dbReference>
<dbReference type="AlphaFoldDB" id="A0A1D7TGK8"/>
<dbReference type="Gene3D" id="3.40.1280.10">
    <property type="match status" value="1"/>
</dbReference>
<comment type="similarity">
    <text evidence="2 10">Belongs to the RNA methyltransferase RsmE family.</text>
</comment>
<evidence type="ECO:0000259" key="11">
    <source>
        <dbReference type="Pfam" id="PF04452"/>
    </source>
</evidence>
<dbReference type="GO" id="GO:0070042">
    <property type="term" value="F:rRNA (uridine-N3-)-methyltransferase activity"/>
    <property type="evidence" value="ECO:0007669"/>
    <property type="project" value="TreeGrafter"/>
</dbReference>